<dbReference type="EMBL" id="CP041969">
    <property type="protein sequence ID" value="QMV39775.1"/>
    <property type="molecule type" value="Genomic_DNA"/>
</dbReference>
<dbReference type="RefSeq" id="WP_182301109.1">
    <property type="nucleotide sequence ID" value="NZ_CP041969.1"/>
</dbReference>
<reference evidence="4 5" key="1">
    <citation type="submission" date="2019-07" db="EMBL/GenBank/DDBJ databases">
        <authorList>
            <person name="Kim J.K."/>
            <person name="Cheong H.-M."/>
            <person name="Choi Y."/>
            <person name="Hwang K.J."/>
            <person name="Lee S."/>
            <person name="Choi C."/>
        </authorList>
    </citation>
    <scope>NUCLEOTIDE SEQUENCE [LARGE SCALE GENOMIC DNA]</scope>
    <source>
        <strain evidence="4 5">KS 22</strain>
    </source>
</reference>
<evidence type="ECO:0000313" key="4">
    <source>
        <dbReference type="EMBL" id="QMV39775.1"/>
    </source>
</evidence>
<gene>
    <name evidence="4" type="ORF">FPL14_00050</name>
</gene>
<evidence type="ECO:0000259" key="3">
    <source>
        <dbReference type="PROSITE" id="PS51352"/>
    </source>
</evidence>
<dbReference type="GO" id="GO:0016491">
    <property type="term" value="F:oxidoreductase activity"/>
    <property type="evidence" value="ECO:0007669"/>
    <property type="project" value="InterPro"/>
</dbReference>
<keyword evidence="5" id="KW-1185">Reference proteome</keyword>
<evidence type="ECO:0000256" key="2">
    <source>
        <dbReference type="SAM" id="Phobius"/>
    </source>
</evidence>
<feature type="transmembrane region" description="Helical" evidence="2">
    <location>
        <begin position="12"/>
        <end position="31"/>
    </location>
</feature>
<dbReference type="AlphaFoldDB" id="A0A7G5BS41"/>
<sequence length="180" mass="19962">MRQRLLHRNLVRAVSAMIALVALIIVVRLFIPSDRSESLPVKGNISIGLEAPNFEGVNTNGERVSLHALRDRTVLLNFWASWCVPCVKEMPLIDEVFRSEDIDFQLVSVNVGEARGTVNEFLQQKGISFPVIIDAAGKVSTLYRIVGLPATFVIDAYGTLRQVGIGEITTREQLLSMLQT</sequence>
<dbReference type="Proteomes" id="UP000515679">
    <property type="component" value="Chromosome"/>
</dbReference>
<keyword evidence="2" id="KW-1133">Transmembrane helix</keyword>
<dbReference type="InterPro" id="IPR013766">
    <property type="entry name" value="Thioredoxin_domain"/>
</dbReference>
<evidence type="ECO:0000313" key="5">
    <source>
        <dbReference type="Proteomes" id="UP000515679"/>
    </source>
</evidence>
<dbReference type="InterPro" id="IPR036249">
    <property type="entry name" value="Thioredoxin-like_sf"/>
</dbReference>
<evidence type="ECO:0000256" key="1">
    <source>
        <dbReference type="ARBA" id="ARBA00023157"/>
    </source>
</evidence>
<keyword evidence="2" id="KW-0812">Transmembrane</keyword>
<accession>A0A7G5BS41</accession>
<dbReference type="KEGG" id="cchl:FPL14_00050"/>
<dbReference type="PROSITE" id="PS51352">
    <property type="entry name" value="THIOREDOXIN_2"/>
    <property type="match status" value="1"/>
</dbReference>
<name>A0A7G5BS41_9BACL</name>
<dbReference type="Pfam" id="PF00578">
    <property type="entry name" value="AhpC-TSA"/>
    <property type="match status" value="1"/>
</dbReference>
<dbReference type="PANTHER" id="PTHR42852:SF13">
    <property type="entry name" value="PROTEIN DIPZ"/>
    <property type="match status" value="1"/>
</dbReference>
<dbReference type="CDD" id="cd02966">
    <property type="entry name" value="TlpA_like_family"/>
    <property type="match status" value="1"/>
</dbReference>
<dbReference type="SUPFAM" id="SSF52833">
    <property type="entry name" value="Thioredoxin-like"/>
    <property type="match status" value="1"/>
</dbReference>
<dbReference type="GO" id="GO:0016209">
    <property type="term" value="F:antioxidant activity"/>
    <property type="evidence" value="ECO:0007669"/>
    <property type="project" value="InterPro"/>
</dbReference>
<dbReference type="InterPro" id="IPR050553">
    <property type="entry name" value="Thioredoxin_ResA/DsbE_sf"/>
</dbReference>
<dbReference type="InterPro" id="IPR000866">
    <property type="entry name" value="AhpC/TSA"/>
</dbReference>
<organism evidence="4 5">
    <name type="scientific">Cohnella cholangitidis</name>
    <dbReference type="NCBI Taxonomy" id="2598458"/>
    <lineage>
        <taxon>Bacteria</taxon>
        <taxon>Bacillati</taxon>
        <taxon>Bacillota</taxon>
        <taxon>Bacilli</taxon>
        <taxon>Bacillales</taxon>
        <taxon>Paenibacillaceae</taxon>
        <taxon>Cohnella</taxon>
    </lineage>
</organism>
<dbReference type="PROSITE" id="PS00194">
    <property type="entry name" value="THIOREDOXIN_1"/>
    <property type="match status" value="1"/>
</dbReference>
<keyword evidence="2" id="KW-0472">Membrane</keyword>
<protein>
    <submittedName>
        <fullName evidence="4">TlpA family protein disulfide reductase</fullName>
    </submittedName>
</protein>
<keyword evidence="1" id="KW-1015">Disulfide bond</keyword>
<dbReference type="Gene3D" id="3.40.30.10">
    <property type="entry name" value="Glutaredoxin"/>
    <property type="match status" value="1"/>
</dbReference>
<dbReference type="InterPro" id="IPR017937">
    <property type="entry name" value="Thioredoxin_CS"/>
</dbReference>
<proteinExistence type="predicted"/>
<dbReference type="PANTHER" id="PTHR42852">
    <property type="entry name" value="THIOL:DISULFIDE INTERCHANGE PROTEIN DSBE"/>
    <property type="match status" value="1"/>
</dbReference>
<feature type="domain" description="Thioredoxin" evidence="3">
    <location>
        <begin position="45"/>
        <end position="180"/>
    </location>
</feature>